<dbReference type="EMBL" id="BSBO01000015">
    <property type="protein sequence ID" value="GLG04510.1"/>
    <property type="molecule type" value="Genomic_DNA"/>
</dbReference>
<gene>
    <name evidence="1" type="ORF">Selli1_16840</name>
</gene>
<accession>A0A9W6FE86</accession>
<name>A0A9W6FE86_9FIRM</name>
<sequence>MDSVINKLTEIEQTASAIVAHAEAEKEKLDREYEEKRKVFDLRMEEETKARIEKIQEGLEHDKENLLTGQENTSRELIASLQKEYEEKHTLYAEDILKRITEV</sequence>
<dbReference type="Proteomes" id="UP001145145">
    <property type="component" value="Unassembled WGS sequence"/>
</dbReference>
<evidence type="ECO:0000313" key="2">
    <source>
        <dbReference type="Proteomes" id="UP001145145"/>
    </source>
</evidence>
<dbReference type="RefSeq" id="WP_087253885.1">
    <property type="nucleotide sequence ID" value="NZ_BSBO01000015.1"/>
</dbReference>
<organism evidence="1 2">
    <name type="scientific">Sellimonas catena</name>
    <dbReference type="NCBI Taxonomy" id="2994035"/>
    <lineage>
        <taxon>Bacteria</taxon>
        <taxon>Bacillati</taxon>
        <taxon>Bacillota</taxon>
        <taxon>Clostridia</taxon>
        <taxon>Lachnospirales</taxon>
        <taxon>Lachnospiraceae</taxon>
        <taxon>Sellimonas</taxon>
    </lineage>
</organism>
<evidence type="ECO:0008006" key="3">
    <source>
        <dbReference type="Google" id="ProtNLM"/>
    </source>
</evidence>
<protein>
    <recommendedName>
        <fullName evidence="3">ATPase</fullName>
    </recommendedName>
</protein>
<evidence type="ECO:0000313" key="1">
    <source>
        <dbReference type="EMBL" id="GLG04510.1"/>
    </source>
</evidence>
<dbReference type="AlphaFoldDB" id="A0A9W6FE86"/>
<comment type="caution">
    <text evidence="1">The sequence shown here is derived from an EMBL/GenBank/DDBJ whole genome shotgun (WGS) entry which is preliminary data.</text>
</comment>
<proteinExistence type="predicted"/>
<keyword evidence="2" id="KW-1185">Reference proteome</keyword>
<reference evidence="1 2" key="1">
    <citation type="journal article" date="2023" name="Int. J. Syst. Evol. Microbiol.">
        <title>Sellimonas catena sp. nov., isolated from human faeces.</title>
        <authorList>
            <person name="Hisatomi A."/>
            <person name="Ohkuma M."/>
            <person name="Sakamoto M."/>
        </authorList>
    </citation>
    <scope>NUCLEOTIDE SEQUENCE [LARGE SCALE GENOMIC DNA]</scope>
    <source>
        <strain evidence="1 2">12EGH17</strain>
    </source>
</reference>